<gene>
    <name evidence="2" type="ORF">EL17_15100</name>
</gene>
<feature type="domain" description="Bacteriophage T5 Orf172 DNA-binding" evidence="1">
    <location>
        <begin position="294"/>
        <end position="388"/>
    </location>
</feature>
<dbReference type="AlphaFoldDB" id="A0A074KSK9"/>
<dbReference type="SMART" id="SM00974">
    <property type="entry name" value="T5orf172"/>
    <property type="match status" value="1"/>
</dbReference>
<dbReference type="EMBL" id="JMIH01000023">
    <property type="protein sequence ID" value="KEO72946.1"/>
    <property type="molecule type" value="Genomic_DNA"/>
</dbReference>
<evidence type="ECO:0000313" key="3">
    <source>
        <dbReference type="Proteomes" id="UP000027821"/>
    </source>
</evidence>
<dbReference type="Pfam" id="PF13455">
    <property type="entry name" value="MUG113"/>
    <property type="match status" value="1"/>
</dbReference>
<name>A0A074KSK9_9BACT</name>
<proteinExistence type="predicted"/>
<reference evidence="2 3" key="1">
    <citation type="submission" date="2014-04" db="EMBL/GenBank/DDBJ databases">
        <title>Characterization and application of a salt tolerant electro-active bacterium.</title>
        <authorList>
            <person name="Yang L."/>
            <person name="Wei S."/>
            <person name="Tay Q.X.M."/>
        </authorList>
    </citation>
    <scope>NUCLEOTIDE SEQUENCE [LARGE SCALE GENOMIC DNA]</scope>
    <source>
        <strain evidence="2 3">LY1</strain>
    </source>
</reference>
<evidence type="ECO:0000313" key="2">
    <source>
        <dbReference type="EMBL" id="KEO72946.1"/>
    </source>
</evidence>
<dbReference type="Proteomes" id="UP000027821">
    <property type="component" value="Unassembled WGS sequence"/>
</dbReference>
<dbReference type="OrthoDB" id="9814995at2"/>
<dbReference type="RefSeq" id="WP_035076081.1">
    <property type="nucleotide sequence ID" value="NZ_JMIH01000023.1"/>
</dbReference>
<protein>
    <recommendedName>
        <fullName evidence="1">Bacteriophage T5 Orf172 DNA-binding domain-containing protein</fullName>
    </recommendedName>
</protein>
<accession>A0A074KSK9</accession>
<evidence type="ECO:0000259" key="1">
    <source>
        <dbReference type="SMART" id="SM00974"/>
    </source>
</evidence>
<sequence>MQHRKKYTSLDEIFNDEEFHLIEEKKKTSSYGTPDNRLLASFHQINDFFAKNGRTPEANISNVSEYQLYSRLRSIREDPVKVEMLQPEDVYNLLQEVENFSVHEPREEYKRRSKKEIKSIGDILDDDLDIFGDDEGLFEFKHTPKVTTMPDYVGSRKPCADFEDFDPLLKSCQSELKEGKRRIKDFKNEQQIDVGYFFVLNGLLLYVAEVEERKQDKSGKTNARLRCIFENGTESDMLLRSLAAELYKNGRRITENHVKINSEFHRSLGAITEDDKESGFIYVLKSKSKREELASLDNLYKIGYSRTEVAERIKHAAKEPTYLMAEVDYVAGWKCYNMNTQKFEQLIHNFFGSSCLNIDVFDEKGKRYTPREWFIAPYEVIEEVIGLIISGEVVKYRYDGENETIVKR</sequence>
<keyword evidence="3" id="KW-1185">Reference proteome</keyword>
<dbReference type="eggNOG" id="COG0226">
    <property type="taxonomic scope" value="Bacteria"/>
</dbReference>
<comment type="caution">
    <text evidence="2">The sequence shown here is derived from an EMBL/GenBank/DDBJ whole genome shotgun (WGS) entry which is preliminary data.</text>
</comment>
<organism evidence="2 3">
    <name type="scientific">Anditalea andensis</name>
    <dbReference type="NCBI Taxonomy" id="1048983"/>
    <lineage>
        <taxon>Bacteria</taxon>
        <taxon>Pseudomonadati</taxon>
        <taxon>Bacteroidota</taxon>
        <taxon>Cytophagia</taxon>
        <taxon>Cytophagales</taxon>
        <taxon>Cytophagaceae</taxon>
        <taxon>Anditalea</taxon>
    </lineage>
</organism>
<dbReference type="InterPro" id="IPR018306">
    <property type="entry name" value="Phage_T5_Orf172_DNA-bd"/>
</dbReference>
<dbReference type="STRING" id="1048983.EL17_15100"/>